<feature type="chain" id="PRO_5047337652" description="Carboxypeptidase regulatory-like domain-containing protein" evidence="1">
    <location>
        <begin position="24"/>
        <end position="588"/>
    </location>
</feature>
<evidence type="ECO:0000256" key="1">
    <source>
        <dbReference type="SAM" id="SignalP"/>
    </source>
</evidence>
<dbReference type="InterPro" id="IPR008969">
    <property type="entry name" value="CarboxyPept-like_regulatory"/>
</dbReference>
<dbReference type="Gene3D" id="2.60.40.1120">
    <property type="entry name" value="Carboxypeptidase-like, regulatory domain"/>
    <property type="match status" value="1"/>
</dbReference>
<name>A0ABU5EI58_9FLAO</name>
<dbReference type="Proteomes" id="UP001285855">
    <property type="component" value="Unassembled WGS sequence"/>
</dbReference>
<evidence type="ECO:0000313" key="2">
    <source>
        <dbReference type="EMBL" id="MDY2585758.1"/>
    </source>
</evidence>
<dbReference type="EMBL" id="JAXDAE010000001">
    <property type="protein sequence ID" value="MDY2585758.1"/>
    <property type="molecule type" value="Genomic_DNA"/>
</dbReference>
<protein>
    <recommendedName>
        <fullName evidence="4">Carboxypeptidase regulatory-like domain-containing protein</fullName>
    </recommendedName>
</protein>
<proteinExistence type="predicted"/>
<reference evidence="2 3" key="1">
    <citation type="submission" date="2023-11" db="EMBL/GenBank/DDBJ databases">
        <title>Winogradskyella pelagius sp. nov., isolated from coastal sediment.</title>
        <authorList>
            <person name="Li F."/>
        </authorList>
    </citation>
    <scope>NUCLEOTIDE SEQUENCE [LARGE SCALE GENOMIC DNA]</scope>
    <source>
        <strain evidence="2 3">KCTC 23502</strain>
    </source>
</reference>
<evidence type="ECO:0008006" key="4">
    <source>
        <dbReference type="Google" id="ProtNLM"/>
    </source>
</evidence>
<evidence type="ECO:0000313" key="3">
    <source>
        <dbReference type="Proteomes" id="UP001285855"/>
    </source>
</evidence>
<keyword evidence="3" id="KW-1185">Reference proteome</keyword>
<organism evidence="2 3">
    <name type="scientific">Winogradskyella aquimaris</name>
    <dbReference type="NCBI Taxonomy" id="864074"/>
    <lineage>
        <taxon>Bacteria</taxon>
        <taxon>Pseudomonadati</taxon>
        <taxon>Bacteroidota</taxon>
        <taxon>Flavobacteriia</taxon>
        <taxon>Flavobacteriales</taxon>
        <taxon>Flavobacteriaceae</taxon>
        <taxon>Winogradskyella</taxon>
    </lineage>
</organism>
<keyword evidence="1" id="KW-0732">Signal</keyword>
<accession>A0ABU5EI58</accession>
<feature type="signal peptide" evidence="1">
    <location>
        <begin position="1"/>
        <end position="23"/>
    </location>
</feature>
<dbReference type="RefSeq" id="WP_320554145.1">
    <property type="nucleotide sequence ID" value="NZ_JAXDAE010000001.1"/>
</dbReference>
<dbReference type="SUPFAM" id="SSF49464">
    <property type="entry name" value="Carboxypeptidase regulatory domain-like"/>
    <property type="match status" value="1"/>
</dbReference>
<comment type="caution">
    <text evidence="2">The sequence shown here is derived from an EMBL/GenBank/DDBJ whole genome shotgun (WGS) entry which is preliminary data.</text>
</comment>
<gene>
    <name evidence="2" type="ORF">SNF14_00280</name>
</gene>
<sequence>MKSIQLFRLLTIVCLICNFSCQIDDGFTNNDSQNTTSDTFSQFFGNEISRNFLGTVIDKNHTPIHGVTITIGNKTATTDSNGIFVINGATVNQRFGYIKAEKAGYIHASRSVVPTNGTNKVTIMMLDATVTGSVNSGSSEIVTASNGSSVSFDGNFIKEDGSAYSGSVDVIMHHLDPADEDMPLQMPGMLYAENEDGEERMLQTLGMLAVELRGSGGEDLNLAEGSTSEIKIPVDASLMSIAPATIPLWYFDEINGYWKEEGEATLQGNMYVGTVSHFSFWNCDIPTKSSVLCLTLTDDNNAPLANFQTSITSSIFGTTYGYTNENGEVCGYVPDDEILELNIFGSVICDTNVLLTQSIGPLINDTNITIVVPDNPSLVQETITGVLNDCNGDAVTNGYVQINYEGQTFLDYVTEGNFEFQISRCTNSDNNSFSLVGSDFSNYQTTESLEYTFMSPITDIGILNACFSQDEFIQYVIDDSIVVTYTDFIDVILGDDRFVIYKTTNGAFLADFPTQIGSYSVTADNFNIFNFNVPGSGYIFTGQENVTINVTYIGNGVGDFIDMNFSGTFLNGGTTRTIAGAAHVRIDL</sequence>